<organism evidence="2 3">
    <name type="scientific">Winogradskyella luteola</name>
    <dbReference type="NCBI Taxonomy" id="2828330"/>
    <lineage>
        <taxon>Bacteria</taxon>
        <taxon>Pseudomonadati</taxon>
        <taxon>Bacteroidota</taxon>
        <taxon>Flavobacteriia</taxon>
        <taxon>Flavobacteriales</taxon>
        <taxon>Flavobacteriaceae</taxon>
        <taxon>Winogradskyella</taxon>
    </lineage>
</organism>
<sequence>MFLCISLFSRDLYAQLNATTIGNAVDLGNNCYRITPDLLNQSGGVWFNNPINFDDDFTIYYQNNFGTKDANGADGMALVFKTNATPIIGSLGGGLGYQGISQSLIVEFDTFQNNSGDIGILGDPTFDHIAIQRDGNPFHNNPIANLSGPIQASATSANIEDGLDHEIKIQWNATTQIFDVYFDCLLRLSLNLNIKANIFSGDDSVFFGFVGSTGGLSNLHQVCFNSITFIDNLLLEDQTICTGDTYDVDASIPSGANYVWSPITGVSNPNIANPTLAPLTTTTYTVTISDICGETTTENITISVTPTETPVFDSIAAICQGETLAPLPTTSNNGISGSWSPALNNLATTTYTFTPDNDQCASITTLEIVVNPLDDATFDMTPTCDGATVNSPLTTPGGVFEFTGFPGIGVNIDSSTGEVTGAISGLPYEVRYTTTGICPDSFILTFTVLTQDNTTFSV</sequence>
<dbReference type="Gene3D" id="2.60.40.1220">
    <property type="match status" value="1"/>
</dbReference>
<accession>A0A9X1JSH1</accession>
<dbReference type="EMBL" id="JAGSPD010000008">
    <property type="protein sequence ID" value="MBV7269632.1"/>
    <property type="molecule type" value="Genomic_DNA"/>
</dbReference>
<name>A0A9X1JSH1_9FLAO</name>
<dbReference type="Gene3D" id="2.60.120.200">
    <property type="match status" value="1"/>
</dbReference>
<dbReference type="GO" id="GO:0004553">
    <property type="term" value="F:hydrolase activity, hydrolyzing O-glycosyl compounds"/>
    <property type="evidence" value="ECO:0007669"/>
    <property type="project" value="UniProtKB-ARBA"/>
</dbReference>
<keyword evidence="1" id="KW-0732">Signal</keyword>
<dbReference type="Pfam" id="PF18483">
    <property type="entry name" value="Lectin_L-type_dom"/>
    <property type="match status" value="1"/>
</dbReference>
<evidence type="ECO:0000256" key="1">
    <source>
        <dbReference type="ARBA" id="ARBA00022729"/>
    </source>
</evidence>
<dbReference type="SUPFAM" id="SSF49899">
    <property type="entry name" value="Concanavalin A-like lectins/glucanases"/>
    <property type="match status" value="1"/>
</dbReference>
<dbReference type="CDD" id="cd01951">
    <property type="entry name" value="lectin_L-type"/>
    <property type="match status" value="1"/>
</dbReference>
<dbReference type="PANTHER" id="PTHR12223:SF19">
    <property type="entry name" value="LEGUME LECTIN DOMAIN-CONTAINING PROTEIN"/>
    <property type="match status" value="1"/>
</dbReference>
<dbReference type="InterPro" id="IPR056573">
    <property type="entry name" value="Lectin_L-type_dom"/>
</dbReference>
<dbReference type="InterPro" id="IPR014755">
    <property type="entry name" value="Cu-Rt/internalin_Ig-like"/>
</dbReference>
<keyword evidence="3" id="KW-1185">Reference proteome</keyword>
<protein>
    <submittedName>
        <fullName evidence="2">Concanavalin A lectin</fullName>
    </submittedName>
</protein>
<proteinExistence type="predicted"/>
<dbReference type="GO" id="GO:0005975">
    <property type="term" value="P:carbohydrate metabolic process"/>
    <property type="evidence" value="ECO:0007669"/>
    <property type="project" value="UniProtKB-ARBA"/>
</dbReference>
<dbReference type="AlphaFoldDB" id="A0A9X1JSH1"/>
<evidence type="ECO:0000313" key="3">
    <source>
        <dbReference type="Proteomes" id="UP001138894"/>
    </source>
</evidence>
<dbReference type="InterPro" id="IPR013320">
    <property type="entry name" value="ConA-like_dom_sf"/>
</dbReference>
<dbReference type="InterPro" id="IPR051136">
    <property type="entry name" value="Intracellular_Lectin-GPT"/>
</dbReference>
<dbReference type="PANTHER" id="PTHR12223">
    <property type="entry name" value="VESICULAR MANNOSE-BINDING LECTIN"/>
    <property type="match status" value="1"/>
</dbReference>
<dbReference type="Proteomes" id="UP001138894">
    <property type="component" value="Unassembled WGS sequence"/>
</dbReference>
<gene>
    <name evidence="2" type="ORF">KCG49_10590</name>
</gene>
<comment type="caution">
    <text evidence="2">The sequence shown here is derived from an EMBL/GenBank/DDBJ whole genome shotgun (WGS) entry which is preliminary data.</text>
</comment>
<evidence type="ECO:0000313" key="2">
    <source>
        <dbReference type="EMBL" id="MBV7269632.1"/>
    </source>
</evidence>
<feature type="non-terminal residue" evidence="2">
    <location>
        <position position="458"/>
    </location>
</feature>
<reference evidence="2" key="1">
    <citation type="submission" date="2021-04" db="EMBL/GenBank/DDBJ databases">
        <authorList>
            <person name="Pira H."/>
            <person name="Risdian C."/>
            <person name="Wink J."/>
        </authorList>
    </citation>
    <scope>NUCLEOTIDE SEQUENCE</scope>
    <source>
        <strain evidence="2">WHY3</strain>
    </source>
</reference>